<dbReference type="Proteomes" id="UP000708208">
    <property type="component" value="Unassembled WGS sequence"/>
</dbReference>
<gene>
    <name evidence="1" type="ORF">AFUS01_LOCUS1034</name>
</gene>
<reference evidence="1" key="1">
    <citation type="submission" date="2021-06" db="EMBL/GenBank/DDBJ databases">
        <authorList>
            <person name="Hodson N. C."/>
            <person name="Mongue J. A."/>
            <person name="Jaron S. K."/>
        </authorList>
    </citation>
    <scope>NUCLEOTIDE SEQUENCE</scope>
</reference>
<name>A0A8J2NLS0_9HEXA</name>
<accession>A0A8J2NLS0</accession>
<dbReference type="AlphaFoldDB" id="A0A8J2NLS0"/>
<proteinExistence type="predicted"/>
<feature type="non-terminal residue" evidence="1">
    <location>
        <position position="1"/>
    </location>
</feature>
<protein>
    <submittedName>
        <fullName evidence="1">Uncharacterized protein</fullName>
    </submittedName>
</protein>
<dbReference type="EMBL" id="CAJVCH010005736">
    <property type="protein sequence ID" value="CAG7658991.1"/>
    <property type="molecule type" value="Genomic_DNA"/>
</dbReference>
<keyword evidence="2" id="KW-1185">Reference proteome</keyword>
<evidence type="ECO:0000313" key="1">
    <source>
        <dbReference type="EMBL" id="CAG7658991.1"/>
    </source>
</evidence>
<organism evidence="1 2">
    <name type="scientific">Allacma fusca</name>
    <dbReference type="NCBI Taxonomy" id="39272"/>
    <lineage>
        <taxon>Eukaryota</taxon>
        <taxon>Metazoa</taxon>
        <taxon>Ecdysozoa</taxon>
        <taxon>Arthropoda</taxon>
        <taxon>Hexapoda</taxon>
        <taxon>Collembola</taxon>
        <taxon>Symphypleona</taxon>
        <taxon>Sminthuridae</taxon>
        <taxon>Allacma</taxon>
    </lineage>
</organism>
<evidence type="ECO:0000313" key="2">
    <source>
        <dbReference type="Proteomes" id="UP000708208"/>
    </source>
</evidence>
<sequence length="74" mass="8590">MQDSFASKNTLVQYGGEYYWSKNLHPIYVFKTNKKTTNIYNCGNLYVLAKLDTQNKPLHFHGMNDKKQTTGNIN</sequence>
<comment type="caution">
    <text evidence="1">The sequence shown here is derived from an EMBL/GenBank/DDBJ whole genome shotgun (WGS) entry which is preliminary data.</text>
</comment>